<comment type="caution">
    <text evidence="11">The sequence shown here is derived from an EMBL/GenBank/DDBJ whole genome shotgun (WGS) entry which is preliminary data.</text>
</comment>
<evidence type="ECO:0000256" key="3">
    <source>
        <dbReference type="ARBA" id="ARBA00022679"/>
    </source>
</evidence>
<evidence type="ECO:0000256" key="9">
    <source>
        <dbReference type="SAM" id="MobiDB-lite"/>
    </source>
</evidence>
<dbReference type="SUPFAM" id="SSF57850">
    <property type="entry name" value="RING/U-box"/>
    <property type="match status" value="1"/>
</dbReference>
<keyword evidence="4" id="KW-0479">Metal-binding</keyword>
<keyword evidence="12" id="KW-1185">Reference proteome</keyword>
<feature type="domain" description="RING-type" evidence="10">
    <location>
        <begin position="33"/>
        <end position="73"/>
    </location>
</feature>
<dbReference type="EC" id="2.3.2.27" evidence="2"/>
<reference evidence="11 12" key="1">
    <citation type="submission" date="2021-09" db="EMBL/GenBank/DDBJ databases">
        <title>Genomic insights and catalytic innovation underlie evolution of tropane alkaloids biosynthesis.</title>
        <authorList>
            <person name="Wang Y.-J."/>
            <person name="Tian T."/>
            <person name="Huang J.-P."/>
            <person name="Huang S.-X."/>
        </authorList>
    </citation>
    <scope>NUCLEOTIDE SEQUENCE [LARGE SCALE GENOMIC DNA]</scope>
    <source>
        <strain evidence="11">KIB-2018</strain>
        <tissue evidence="11">Leaf</tissue>
    </source>
</reference>
<feature type="compositionally biased region" description="Polar residues" evidence="9">
    <location>
        <begin position="372"/>
        <end position="396"/>
    </location>
</feature>
<gene>
    <name evidence="11" type="ORF">K2173_020865</name>
</gene>
<feature type="region of interest" description="Disordered" evidence="9">
    <location>
        <begin position="226"/>
        <end position="275"/>
    </location>
</feature>
<sequence>MEGVEETSKSEAHLTSPAAFVEGGIQEACDDACSICLEAFCDSDPSTVTNCKHQFHLQCILEWCQRSSQCPMCWQPISLKDPTSQELLEAVEHERSLRFRPSRNTAIFHHPALGDFELQHLPVGVNDAELEERIIQHLAAAAAMGRRQIARREGQRIRSSAHGRPQFLVFSSNHNGPPTGPITSSPTPREGEPASQITMVNQPPDINVGEQPSQLITLESVDSITGPATASASGSGSGSGGLATNQHGNSFSNRGSPNHLSPNGQDRAGPSDFHSFSESLKSKFNAVSTRYKESISKSTRGWREKFFSRNTSMADLGSEVRREVNAGIATVSRMMERLETRDNTRTNSDSMPTRVDTISNAEPVDQRISEASDGNNNTDTTTAKTPAQCPATSGSN</sequence>
<evidence type="ECO:0000313" key="12">
    <source>
        <dbReference type="Proteomes" id="UP001159364"/>
    </source>
</evidence>
<dbReference type="InterPro" id="IPR001841">
    <property type="entry name" value="Znf_RING"/>
</dbReference>
<dbReference type="SMART" id="SM00184">
    <property type="entry name" value="RING"/>
    <property type="match status" value="1"/>
</dbReference>
<feature type="region of interest" description="Disordered" evidence="9">
    <location>
        <begin position="342"/>
        <end position="396"/>
    </location>
</feature>
<organism evidence="11 12">
    <name type="scientific">Erythroxylum novogranatense</name>
    <dbReference type="NCBI Taxonomy" id="1862640"/>
    <lineage>
        <taxon>Eukaryota</taxon>
        <taxon>Viridiplantae</taxon>
        <taxon>Streptophyta</taxon>
        <taxon>Embryophyta</taxon>
        <taxon>Tracheophyta</taxon>
        <taxon>Spermatophyta</taxon>
        <taxon>Magnoliopsida</taxon>
        <taxon>eudicotyledons</taxon>
        <taxon>Gunneridae</taxon>
        <taxon>Pentapetalae</taxon>
        <taxon>rosids</taxon>
        <taxon>fabids</taxon>
        <taxon>Malpighiales</taxon>
        <taxon>Erythroxylaceae</taxon>
        <taxon>Erythroxylum</taxon>
    </lineage>
</organism>
<dbReference type="PROSITE" id="PS50089">
    <property type="entry name" value="ZF_RING_2"/>
    <property type="match status" value="1"/>
</dbReference>
<evidence type="ECO:0000256" key="5">
    <source>
        <dbReference type="ARBA" id="ARBA00022771"/>
    </source>
</evidence>
<feature type="compositionally biased region" description="Polar residues" evidence="9">
    <location>
        <begin position="245"/>
        <end position="264"/>
    </location>
</feature>
<evidence type="ECO:0000256" key="2">
    <source>
        <dbReference type="ARBA" id="ARBA00012483"/>
    </source>
</evidence>
<keyword evidence="7" id="KW-0862">Zinc</keyword>
<accession>A0AAV8TPL7</accession>
<evidence type="ECO:0000256" key="6">
    <source>
        <dbReference type="ARBA" id="ARBA00022786"/>
    </source>
</evidence>
<dbReference type="InterPro" id="IPR013083">
    <property type="entry name" value="Znf_RING/FYVE/PHD"/>
</dbReference>
<dbReference type="Pfam" id="PF13639">
    <property type="entry name" value="zf-RING_2"/>
    <property type="match status" value="1"/>
</dbReference>
<dbReference type="PANTHER" id="PTHR46463:SF27">
    <property type="entry name" value="OS03G0788800 PROTEIN"/>
    <property type="match status" value="1"/>
</dbReference>
<name>A0AAV8TPL7_9ROSI</name>
<evidence type="ECO:0000256" key="4">
    <source>
        <dbReference type="ARBA" id="ARBA00022723"/>
    </source>
</evidence>
<feature type="compositionally biased region" description="Polar residues" evidence="9">
    <location>
        <begin position="345"/>
        <end position="360"/>
    </location>
</feature>
<evidence type="ECO:0000313" key="11">
    <source>
        <dbReference type="EMBL" id="KAJ8767925.1"/>
    </source>
</evidence>
<keyword evidence="5 8" id="KW-0863">Zinc-finger</keyword>
<evidence type="ECO:0000256" key="7">
    <source>
        <dbReference type="ARBA" id="ARBA00022833"/>
    </source>
</evidence>
<evidence type="ECO:0000256" key="8">
    <source>
        <dbReference type="PROSITE-ProRule" id="PRU00175"/>
    </source>
</evidence>
<evidence type="ECO:0000256" key="1">
    <source>
        <dbReference type="ARBA" id="ARBA00000900"/>
    </source>
</evidence>
<comment type="catalytic activity">
    <reaction evidence="1">
        <text>S-ubiquitinyl-[E2 ubiquitin-conjugating enzyme]-L-cysteine + [acceptor protein]-L-lysine = [E2 ubiquitin-conjugating enzyme]-L-cysteine + N(6)-ubiquitinyl-[acceptor protein]-L-lysine.</text>
        <dbReference type="EC" id="2.3.2.27"/>
    </reaction>
</comment>
<dbReference type="FunFam" id="3.30.40.10:FF:000746">
    <property type="entry name" value="E3 ubiquitin-protein ligase RHF2A"/>
    <property type="match status" value="1"/>
</dbReference>
<dbReference type="PANTHER" id="PTHR46463">
    <property type="entry name" value="ZINC FINGER, RING/FYVE/PHD-TYPE"/>
    <property type="match status" value="1"/>
</dbReference>
<dbReference type="GO" id="GO:0008270">
    <property type="term" value="F:zinc ion binding"/>
    <property type="evidence" value="ECO:0007669"/>
    <property type="project" value="UniProtKB-KW"/>
</dbReference>
<dbReference type="EMBL" id="JAIWQS010000004">
    <property type="protein sequence ID" value="KAJ8767925.1"/>
    <property type="molecule type" value="Genomic_DNA"/>
</dbReference>
<dbReference type="Proteomes" id="UP001159364">
    <property type="component" value="Linkage Group LG04"/>
</dbReference>
<evidence type="ECO:0000259" key="10">
    <source>
        <dbReference type="PROSITE" id="PS50089"/>
    </source>
</evidence>
<feature type="region of interest" description="Disordered" evidence="9">
    <location>
        <begin position="151"/>
        <end position="210"/>
    </location>
</feature>
<keyword evidence="3" id="KW-0808">Transferase</keyword>
<dbReference type="Gene3D" id="3.30.40.10">
    <property type="entry name" value="Zinc/RING finger domain, C3HC4 (zinc finger)"/>
    <property type="match status" value="1"/>
</dbReference>
<dbReference type="AlphaFoldDB" id="A0AAV8TPL7"/>
<protein>
    <recommendedName>
        <fullName evidence="2">RING-type E3 ubiquitin transferase</fullName>
        <ecNumber evidence="2">2.3.2.27</ecNumber>
    </recommendedName>
</protein>
<proteinExistence type="predicted"/>
<keyword evidence="6" id="KW-0833">Ubl conjugation pathway</keyword>
<dbReference type="GO" id="GO:0061630">
    <property type="term" value="F:ubiquitin protein ligase activity"/>
    <property type="evidence" value="ECO:0007669"/>
    <property type="project" value="UniProtKB-EC"/>
</dbReference>